<evidence type="ECO:0000256" key="1">
    <source>
        <dbReference type="SAM" id="Phobius"/>
    </source>
</evidence>
<gene>
    <name evidence="3" type="ORF">M124_4188</name>
</gene>
<accession>A0A015SXP6</accession>
<feature type="transmembrane region" description="Helical" evidence="1">
    <location>
        <begin position="66"/>
        <end position="84"/>
    </location>
</feature>
<feature type="transmembrane region" description="Helical" evidence="1">
    <location>
        <begin position="176"/>
        <end position="203"/>
    </location>
</feature>
<sequence>MNELIDKFLFELFDGLRDKTTVLFGEFIGDAKALAALFMLLYFGVESFKMMTGDKKLEIIPLLRPFALGLVLMFWVPFVNLISYPGEVLTAQSKAMFTNQIEEVELLSRNRYALIDSVAVELLHTSLEVERAENEVKDKKWYDFSIDFSAIGDKIAGLYVYVVAKVKMIMFNIIEFIVVTFWQVCTYFVFFLQIIFTGILVILGPLSFAFSVLPAFRDAYIQWIARFVSVSLYSCIAYIVLSISLVVMQYGIEREIEILEYALRNEAAFVMYVGMTSGGVNSFLLTALLGAFAMLTIPFVSTWIVSTTGVGQAVGGMVGGAAIATKAVAAPATGGASAAM</sequence>
<dbReference type="EMBL" id="JGCY01000061">
    <property type="protein sequence ID" value="EXY76919.1"/>
    <property type="molecule type" value="Genomic_DNA"/>
</dbReference>
<dbReference type="PATRIC" id="fig|1339315.3.peg.180"/>
<keyword evidence="1" id="KW-0472">Membrane</keyword>
<keyword evidence="1" id="KW-0812">Transmembrane</keyword>
<feature type="transmembrane region" description="Helical" evidence="1">
    <location>
        <begin position="223"/>
        <end position="248"/>
    </location>
</feature>
<dbReference type="RefSeq" id="WP_032586897.1">
    <property type="nucleotide sequence ID" value="NZ_JGCY01000061.1"/>
</dbReference>
<comment type="caution">
    <text evidence="3">The sequence shown here is derived from an EMBL/GenBank/DDBJ whole genome shotgun (WGS) entry which is preliminary data.</text>
</comment>
<feature type="domain" description="Conjugative transposon TraJ C-terminal" evidence="2">
    <location>
        <begin position="12"/>
        <end position="336"/>
    </location>
</feature>
<feature type="transmembrane region" description="Helical" evidence="1">
    <location>
        <begin position="20"/>
        <end position="45"/>
    </location>
</feature>
<proteinExistence type="predicted"/>
<dbReference type="Pfam" id="PF07863">
    <property type="entry name" value="CtnDOT_TraJ"/>
    <property type="match status" value="1"/>
</dbReference>
<evidence type="ECO:0000313" key="3">
    <source>
        <dbReference type="EMBL" id="EXY76919.1"/>
    </source>
</evidence>
<evidence type="ECO:0000313" key="4">
    <source>
        <dbReference type="Proteomes" id="UP000020529"/>
    </source>
</evidence>
<protein>
    <submittedName>
        <fullName evidence="3">Putative membrane protein</fullName>
    </submittedName>
</protein>
<name>A0A015SXP6_BACFG</name>
<reference evidence="3 4" key="1">
    <citation type="submission" date="2014-02" db="EMBL/GenBank/DDBJ databases">
        <authorList>
            <person name="Sears C."/>
            <person name="Carroll K."/>
            <person name="Sack B.R."/>
            <person name="Qadri F."/>
            <person name="Myers L.L."/>
            <person name="Chung G.-T."/>
            <person name="Escheverria P."/>
            <person name="Fraser C.M."/>
            <person name="Sadzewicz L."/>
            <person name="Shefchek K.A."/>
            <person name="Tallon L."/>
            <person name="Das S.P."/>
            <person name="Daugherty S."/>
            <person name="Mongodin E.F."/>
        </authorList>
    </citation>
    <scope>NUCLEOTIDE SEQUENCE [LARGE SCALE GENOMIC DNA]</scope>
    <source>
        <strain evidence="4">3988T(B)14</strain>
    </source>
</reference>
<dbReference type="AlphaFoldDB" id="A0A015SXP6"/>
<dbReference type="Proteomes" id="UP000020529">
    <property type="component" value="Unassembled WGS sequence"/>
</dbReference>
<keyword evidence="1" id="KW-1133">Transmembrane helix</keyword>
<organism evidence="3 4">
    <name type="scientific">Bacteroides fragilis str. 3988T(B)14</name>
    <dbReference type="NCBI Taxonomy" id="1339315"/>
    <lineage>
        <taxon>Bacteria</taxon>
        <taxon>Pseudomonadati</taxon>
        <taxon>Bacteroidota</taxon>
        <taxon>Bacteroidia</taxon>
        <taxon>Bacteroidales</taxon>
        <taxon>Bacteroidaceae</taxon>
        <taxon>Bacteroides</taxon>
    </lineage>
</organism>
<feature type="transmembrane region" description="Helical" evidence="1">
    <location>
        <begin position="269"/>
        <end position="297"/>
    </location>
</feature>
<evidence type="ECO:0000259" key="2">
    <source>
        <dbReference type="Pfam" id="PF07863"/>
    </source>
</evidence>
<dbReference type="InterPro" id="IPR012424">
    <property type="entry name" value="Conjugative_transposon_TraJ_C"/>
</dbReference>